<dbReference type="Pfam" id="PF01636">
    <property type="entry name" value="APH"/>
    <property type="match status" value="1"/>
</dbReference>
<accession>A0A8J3ZQ55</accession>
<dbReference type="InterPro" id="IPR011009">
    <property type="entry name" value="Kinase-like_dom_sf"/>
</dbReference>
<feature type="domain" description="Aminoglycoside phosphotransferase" evidence="1">
    <location>
        <begin position="48"/>
        <end position="263"/>
    </location>
</feature>
<evidence type="ECO:0000313" key="3">
    <source>
        <dbReference type="Proteomes" id="UP000635606"/>
    </source>
</evidence>
<protein>
    <recommendedName>
        <fullName evidence="1">Aminoglycoside phosphotransferase domain-containing protein</fullName>
    </recommendedName>
</protein>
<proteinExistence type="predicted"/>
<comment type="caution">
    <text evidence="2">The sequence shown here is derived from an EMBL/GenBank/DDBJ whole genome shotgun (WGS) entry which is preliminary data.</text>
</comment>
<sequence length="308" mass="32515">MISATGQRIGWADLPDNIRQAVQDILGSPVVTATSQPGGFSPGTADRVVTASGQRAFVKAVSPAQNPVSPGMHRKEARITAALPPGTPAPALLGSVDDGEWIAMVLADVDGRHPRTPWIRPEVDAVMTALDAMATLLTPPPIADLPSAAGHLGGDFSGWRDVAEDPPADLHPWARDRLPDLIAASERAAAAVAGDTVVHLDVRSDNLLIGPDGDVTIIDWPWACRGARWLDRVILLVNVRLYGGLDCEALLRTIDGDLDDMRSVLIGIAGFFVNGSRRPAPPGLPTLRAFQKAQADALLGWLAEADAC</sequence>
<organism evidence="2 3">
    <name type="scientific">Virgisporangium ochraceum</name>
    <dbReference type="NCBI Taxonomy" id="65505"/>
    <lineage>
        <taxon>Bacteria</taxon>
        <taxon>Bacillati</taxon>
        <taxon>Actinomycetota</taxon>
        <taxon>Actinomycetes</taxon>
        <taxon>Micromonosporales</taxon>
        <taxon>Micromonosporaceae</taxon>
        <taxon>Virgisporangium</taxon>
    </lineage>
</organism>
<dbReference type="EMBL" id="BOPH01000006">
    <property type="protein sequence ID" value="GIJ65526.1"/>
    <property type="molecule type" value="Genomic_DNA"/>
</dbReference>
<keyword evidence="3" id="KW-1185">Reference proteome</keyword>
<dbReference type="InterPro" id="IPR002575">
    <property type="entry name" value="Aminoglycoside_PTrfase"/>
</dbReference>
<dbReference type="SUPFAM" id="SSF56112">
    <property type="entry name" value="Protein kinase-like (PK-like)"/>
    <property type="match status" value="1"/>
</dbReference>
<dbReference type="Gene3D" id="3.90.1200.10">
    <property type="match status" value="1"/>
</dbReference>
<reference evidence="2" key="1">
    <citation type="submission" date="2021-01" db="EMBL/GenBank/DDBJ databases">
        <title>Whole genome shotgun sequence of Virgisporangium ochraceum NBRC 16418.</title>
        <authorList>
            <person name="Komaki H."/>
            <person name="Tamura T."/>
        </authorList>
    </citation>
    <scope>NUCLEOTIDE SEQUENCE</scope>
    <source>
        <strain evidence="2">NBRC 16418</strain>
    </source>
</reference>
<evidence type="ECO:0000259" key="1">
    <source>
        <dbReference type="Pfam" id="PF01636"/>
    </source>
</evidence>
<gene>
    <name evidence="2" type="ORF">Voc01_004430</name>
</gene>
<dbReference type="AlphaFoldDB" id="A0A8J3ZQ55"/>
<name>A0A8J3ZQ55_9ACTN</name>
<dbReference type="Proteomes" id="UP000635606">
    <property type="component" value="Unassembled WGS sequence"/>
</dbReference>
<evidence type="ECO:0000313" key="2">
    <source>
        <dbReference type="EMBL" id="GIJ65526.1"/>
    </source>
</evidence>
<dbReference type="Gene3D" id="3.30.200.20">
    <property type="entry name" value="Phosphorylase Kinase, domain 1"/>
    <property type="match status" value="1"/>
</dbReference>
<dbReference type="RefSeq" id="WP_203925535.1">
    <property type="nucleotide sequence ID" value="NZ_BOPH01000006.1"/>
</dbReference>